<feature type="transmembrane region" description="Helical" evidence="1">
    <location>
        <begin position="50"/>
        <end position="70"/>
    </location>
</feature>
<reference evidence="2" key="2">
    <citation type="submission" date="2021-05" db="EMBL/GenBank/DDBJ databases">
        <authorList>
            <person name="Pain A."/>
        </authorList>
    </citation>
    <scope>NUCLEOTIDE SEQUENCE</scope>
    <source>
        <strain evidence="2">1802A</strain>
    </source>
</reference>
<organism evidence="2 3">
    <name type="scientific">Babesia divergens</name>
    <dbReference type="NCBI Taxonomy" id="32595"/>
    <lineage>
        <taxon>Eukaryota</taxon>
        <taxon>Sar</taxon>
        <taxon>Alveolata</taxon>
        <taxon>Apicomplexa</taxon>
        <taxon>Aconoidasida</taxon>
        <taxon>Piroplasmida</taxon>
        <taxon>Babesiidae</taxon>
        <taxon>Babesia</taxon>
    </lineage>
</organism>
<gene>
    <name evidence="2" type="ORF">X943_002303</name>
</gene>
<keyword evidence="1" id="KW-0472">Membrane</keyword>
<comment type="caution">
    <text evidence="2">The sequence shown here is derived from an EMBL/GenBank/DDBJ whole genome shotgun (WGS) entry which is preliminary data.</text>
</comment>
<dbReference type="AlphaFoldDB" id="A0AAD9LD99"/>
<reference evidence="2" key="1">
    <citation type="journal article" date="2014" name="Nucleic Acids Res.">
        <title>The evolutionary dynamics of variant antigen genes in Babesia reveal a history of genomic innovation underlying host-parasite interaction.</title>
        <authorList>
            <person name="Jackson A.P."/>
            <person name="Otto T.D."/>
            <person name="Darby A."/>
            <person name="Ramaprasad A."/>
            <person name="Xia D."/>
            <person name="Echaide I.E."/>
            <person name="Farber M."/>
            <person name="Gahlot S."/>
            <person name="Gamble J."/>
            <person name="Gupta D."/>
            <person name="Gupta Y."/>
            <person name="Jackson L."/>
            <person name="Malandrin L."/>
            <person name="Malas T.B."/>
            <person name="Moussa E."/>
            <person name="Nair M."/>
            <person name="Reid A.J."/>
            <person name="Sanders M."/>
            <person name="Sharma J."/>
            <person name="Tracey A."/>
            <person name="Quail M.A."/>
            <person name="Weir W."/>
            <person name="Wastling J.M."/>
            <person name="Hall N."/>
            <person name="Willadsen P."/>
            <person name="Lingelbach K."/>
            <person name="Shiels B."/>
            <person name="Tait A."/>
            <person name="Berriman M."/>
            <person name="Allred D.R."/>
            <person name="Pain A."/>
        </authorList>
    </citation>
    <scope>NUCLEOTIDE SEQUENCE</scope>
    <source>
        <strain evidence="2">1802A</strain>
    </source>
</reference>
<accession>A0AAD9LD99</accession>
<keyword evidence="1" id="KW-0812">Transmembrane</keyword>
<name>A0AAD9LD99_BABDI</name>
<proteinExistence type="predicted"/>
<protein>
    <submittedName>
        <fullName evidence="2">Uncharacterized protein</fullName>
    </submittedName>
</protein>
<dbReference type="EMBL" id="JAHBMH010000076">
    <property type="protein sequence ID" value="KAK1932180.1"/>
    <property type="molecule type" value="Genomic_DNA"/>
</dbReference>
<keyword evidence="1" id="KW-1133">Transmembrane helix</keyword>
<evidence type="ECO:0000313" key="2">
    <source>
        <dbReference type="EMBL" id="KAK1932180.1"/>
    </source>
</evidence>
<dbReference type="Proteomes" id="UP001195914">
    <property type="component" value="Unassembled WGS sequence"/>
</dbReference>
<evidence type="ECO:0000256" key="1">
    <source>
        <dbReference type="SAM" id="Phobius"/>
    </source>
</evidence>
<evidence type="ECO:0000313" key="3">
    <source>
        <dbReference type="Proteomes" id="UP001195914"/>
    </source>
</evidence>
<sequence length="111" mass="12884">MKASKLNGKKCFDFITQLGKFLGTDKLEESTLLSLIAEIEAFLWSIRLPFFLFVLAFWAFVMSYFLYVQLYKLDLLHLKSHAHLSRSFKILPSTLFSDASSKLKDLSYFTL</sequence>
<keyword evidence="3" id="KW-1185">Reference proteome</keyword>